<dbReference type="InterPro" id="IPR000082">
    <property type="entry name" value="SEA_dom"/>
</dbReference>
<feature type="domain" description="SEA" evidence="2">
    <location>
        <begin position="5"/>
        <end position="127"/>
    </location>
</feature>
<dbReference type="Pfam" id="PF01390">
    <property type="entry name" value="SEA"/>
    <property type="match status" value="2"/>
</dbReference>
<dbReference type="SUPFAM" id="SSF82671">
    <property type="entry name" value="SEA domain"/>
    <property type="match status" value="2"/>
</dbReference>
<reference evidence="3 4" key="1">
    <citation type="submission" date="2019-06" db="EMBL/GenBank/DDBJ databases">
        <title>A chromosome-scale genome assembly of the European perch, Perca fluviatilis.</title>
        <authorList>
            <person name="Roques C."/>
            <person name="Zahm M."/>
            <person name="Cabau C."/>
            <person name="Klopp C."/>
            <person name="Bouchez O."/>
            <person name="Donnadieu C."/>
            <person name="Kuhl H."/>
            <person name="Gislard M."/>
            <person name="Guendouz S."/>
            <person name="Journot L."/>
            <person name="Haffray P."/>
            <person name="Bestin A."/>
            <person name="Morvezen R."/>
            <person name="Feron R."/>
            <person name="Wen M."/>
            <person name="Jouanno E."/>
            <person name="Herpin A."/>
            <person name="Schartl M."/>
            <person name="Postlethwait J."/>
            <person name="Schaerlinger B."/>
            <person name="Chardard D."/>
            <person name="Lecocq T."/>
            <person name="Poncet C."/>
            <person name="Jaffrelo L."/>
            <person name="Lampietro C."/>
            <person name="Guiguen Y."/>
        </authorList>
    </citation>
    <scope>NUCLEOTIDE SEQUENCE [LARGE SCALE GENOMIC DNA]</scope>
    <source>
        <tissue evidence="3">Blood</tissue>
    </source>
</reference>
<comment type="caution">
    <text evidence="3">The sequence shown here is derived from an EMBL/GenBank/DDBJ whole genome shotgun (WGS) entry which is preliminary data.</text>
</comment>
<dbReference type="InterPro" id="IPR036364">
    <property type="entry name" value="SEA_dom_sf"/>
</dbReference>
<dbReference type="PROSITE" id="PS50024">
    <property type="entry name" value="SEA"/>
    <property type="match status" value="2"/>
</dbReference>
<name>A0A6A5EY42_PERFL</name>
<feature type="chain" id="PRO_5025602153" description="SEA domain-containing protein" evidence="1">
    <location>
        <begin position="24"/>
        <end position="309"/>
    </location>
</feature>
<evidence type="ECO:0000313" key="3">
    <source>
        <dbReference type="EMBL" id="KAF1380584.1"/>
    </source>
</evidence>
<gene>
    <name evidence="3" type="ORF">PFLUV_G00165390</name>
</gene>
<dbReference type="AlphaFoldDB" id="A0A6A5EY42"/>
<evidence type="ECO:0000256" key="1">
    <source>
        <dbReference type="SAM" id="SignalP"/>
    </source>
</evidence>
<accession>A0A6A5EY42</accession>
<dbReference type="Proteomes" id="UP000465112">
    <property type="component" value="Chromosome 14"/>
</dbReference>
<proteinExistence type="predicted"/>
<dbReference type="Gene3D" id="3.30.70.960">
    <property type="entry name" value="SEA domain"/>
    <property type="match status" value="2"/>
</dbReference>
<feature type="signal peptide" evidence="1">
    <location>
        <begin position="1"/>
        <end position="23"/>
    </location>
</feature>
<protein>
    <recommendedName>
        <fullName evidence="2">SEA domain-containing protein</fullName>
    </recommendedName>
</protein>
<keyword evidence="1" id="KW-0732">Signal</keyword>
<dbReference type="EMBL" id="VHII01000014">
    <property type="protein sequence ID" value="KAF1380584.1"/>
    <property type="molecule type" value="Genomic_DNA"/>
</dbReference>
<feature type="domain" description="SEA" evidence="2">
    <location>
        <begin position="173"/>
        <end position="282"/>
    </location>
</feature>
<organism evidence="3 4">
    <name type="scientific">Perca fluviatilis</name>
    <name type="common">European perch</name>
    <dbReference type="NCBI Taxonomy" id="8168"/>
    <lineage>
        <taxon>Eukaryota</taxon>
        <taxon>Metazoa</taxon>
        <taxon>Chordata</taxon>
        <taxon>Craniata</taxon>
        <taxon>Vertebrata</taxon>
        <taxon>Euteleostomi</taxon>
        <taxon>Actinopterygii</taxon>
        <taxon>Neopterygii</taxon>
        <taxon>Teleostei</taxon>
        <taxon>Neoteleostei</taxon>
        <taxon>Acanthomorphata</taxon>
        <taxon>Eupercaria</taxon>
        <taxon>Perciformes</taxon>
        <taxon>Percoidei</taxon>
        <taxon>Percidae</taxon>
        <taxon>Percinae</taxon>
        <taxon>Perca</taxon>
    </lineage>
</organism>
<evidence type="ECO:0000313" key="4">
    <source>
        <dbReference type="Proteomes" id="UP000465112"/>
    </source>
</evidence>
<evidence type="ECO:0000259" key="2">
    <source>
        <dbReference type="PROSITE" id="PS50024"/>
    </source>
</evidence>
<sequence>MAVGRIISMFLILIVLVVQFVEELTNKNSIQFKNLEAEVVAEYNSIYRKRFDRLFIRSFVIRFSQAITRIDNTVAEVGIEFNQTASPSEIPKADVVAQTLVEAVSNPNNTFNLTVDATSITVIQINSTTAAPTLNTTAAIPAAANPTTNTMISTTTASTTTSTAATTTTTTEAVTLRLLTFRSAGETFTIDLQNPSTTAFTNRASIIKSTLEPFYKKEFSSFRFLTVISFSSGSIISNLALAFSSTSIPNDTQIGSVLVRAASNITAFNVDTTSIFVDGTQVSSGVSHKISLITASFLVMLSWLLSSQQ</sequence>
<keyword evidence="4" id="KW-1185">Reference proteome</keyword>